<protein>
    <submittedName>
        <fullName evidence="1">Uncharacterized protein</fullName>
    </submittedName>
</protein>
<gene>
    <name evidence="1" type="ordered locus">VIT_05s0062g00670</name>
</gene>
<dbReference type="Proteomes" id="UP000009183">
    <property type="component" value="Chromosome 5"/>
</dbReference>
<name>F6I4F6_VITVI</name>
<evidence type="ECO:0000313" key="1">
    <source>
        <dbReference type="EMBL" id="CCB61793.1"/>
    </source>
</evidence>
<dbReference type="PaxDb" id="29760-VIT_05s0062g00670.t01"/>
<dbReference type="InParanoid" id="F6I4F6"/>
<proteinExistence type="predicted"/>
<keyword evidence="2" id="KW-1185">Reference proteome</keyword>
<organism evidence="1 2">
    <name type="scientific">Vitis vinifera</name>
    <name type="common">Grape</name>
    <dbReference type="NCBI Taxonomy" id="29760"/>
    <lineage>
        <taxon>Eukaryota</taxon>
        <taxon>Viridiplantae</taxon>
        <taxon>Streptophyta</taxon>
        <taxon>Embryophyta</taxon>
        <taxon>Tracheophyta</taxon>
        <taxon>Spermatophyta</taxon>
        <taxon>Magnoliopsida</taxon>
        <taxon>eudicotyledons</taxon>
        <taxon>Gunneridae</taxon>
        <taxon>Pentapetalae</taxon>
        <taxon>rosids</taxon>
        <taxon>Vitales</taxon>
        <taxon>Vitaceae</taxon>
        <taxon>Viteae</taxon>
        <taxon>Vitis</taxon>
    </lineage>
</organism>
<accession>F6I4F6</accession>
<dbReference type="HOGENOM" id="CLU_3000337_0_0_1"/>
<dbReference type="EMBL" id="FN596745">
    <property type="protein sequence ID" value="CCB61793.1"/>
    <property type="molecule type" value="Genomic_DNA"/>
</dbReference>
<sequence>MATSRNPFVTASVITSTSRDAPSTLKRITSINIIGKLNIYILGTSSNNQHRLQMKSI</sequence>
<reference evidence="2" key="1">
    <citation type="journal article" date="2007" name="Nature">
        <title>The grapevine genome sequence suggests ancestral hexaploidization in major angiosperm phyla.</title>
        <authorList>
            <consortium name="The French-Italian Public Consortium for Grapevine Genome Characterization."/>
            <person name="Jaillon O."/>
            <person name="Aury J.-M."/>
            <person name="Noel B."/>
            <person name="Policriti A."/>
            <person name="Clepet C."/>
            <person name="Casagrande A."/>
            <person name="Choisne N."/>
            <person name="Aubourg S."/>
            <person name="Vitulo N."/>
            <person name="Jubin C."/>
            <person name="Vezzi A."/>
            <person name="Legeai F."/>
            <person name="Hugueney P."/>
            <person name="Dasilva C."/>
            <person name="Horner D."/>
            <person name="Mica E."/>
            <person name="Jublot D."/>
            <person name="Poulain J."/>
            <person name="Bruyere C."/>
            <person name="Billault A."/>
            <person name="Segurens B."/>
            <person name="Gouyvenoux M."/>
            <person name="Ugarte E."/>
            <person name="Cattonaro F."/>
            <person name="Anthouard V."/>
            <person name="Vico V."/>
            <person name="Del Fabbro C."/>
            <person name="Alaux M."/>
            <person name="Di Gaspero G."/>
            <person name="Dumas V."/>
            <person name="Felice N."/>
            <person name="Paillard S."/>
            <person name="Juman I."/>
            <person name="Moroldo M."/>
            <person name="Scalabrin S."/>
            <person name="Canaguier A."/>
            <person name="Le Clainche I."/>
            <person name="Malacrida G."/>
            <person name="Durand E."/>
            <person name="Pesole G."/>
            <person name="Laucou V."/>
            <person name="Chatelet P."/>
            <person name="Merdinoglu D."/>
            <person name="Delledonne M."/>
            <person name="Pezzotti M."/>
            <person name="Lecharny A."/>
            <person name="Scarpelli C."/>
            <person name="Artiguenave F."/>
            <person name="Pe M.E."/>
            <person name="Valle G."/>
            <person name="Morgante M."/>
            <person name="Caboche M."/>
            <person name="Adam-Blondon A.-F."/>
            <person name="Weissenbach J."/>
            <person name="Quetier F."/>
            <person name="Wincker P."/>
        </authorList>
    </citation>
    <scope>NUCLEOTIDE SEQUENCE [LARGE SCALE GENOMIC DNA]</scope>
    <source>
        <strain evidence="2">cv. Pinot noir / PN40024</strain>
    </source>
</reference>
<evidence type="ECO:0000313" key="2">
    <source>
        <dbReference type="Proteomes" id="UP000009183"/>
    </source>
</evidence>
<dbReference type="AlphaFoldDB" id="F6I4F6"/>